<keyword evidence="2" id="KW-1185">Reference proteome</keyword>
<protein>
    <submittedName>
        <fullName evidence="1">Uncharacterized protein</fullName>
    </submittedName>
</protein>
<dbReference type="PATRIC" id="fig|1459.3.peg.4424"/>
<dbReference type="AlphaFoldDB" id="A0A0M0GHF0"/>
<dbReference type="EMBL" id="LGUF01000007">
    <property type="protein sequence ID" value="KON88866.1"/>
    <property type="molecule type" value="Genomic_DNA"/>
</dbReference>
<reference evidence="2" key="1">
    <citation type="submission" date="2015-07" db="EMBL/GenBank/DDBJ databases">
        <title>Fjat-10036 dsm4.</title>
        <authorList>
            <person name="Liu B."/>
            <person name="Wang J."/>
            <person name="Zhu Y."/>
            <person name="Liu G."/>
            <person name="Chen Q."/>
            <person name="Chen Z."/>
            <person name="Lan J."/>
            <person name="Che J."/>
            <person name="Ge C."/>
            <person name="Shi H."/>
            <person name="Pan Z."/>
            <person name="Liu X."/>
        </authorList>
    </citation>
    <scope>NUCLEOTIDE SEQUENCE [LARGE SCALE GENOMIC DNA]</scope>
    <source>
        <strain evidence="2">DSM 4</strain>
    </source>
</reference>
<dbReference type="Proteomes" id="UP000037109">
    <property type="component" value="Unassembled WGS sequence"/>
</dbReference>
<accession>A0A0M0GHF0</accession>
<comment type="caution">
    <text evidence="1">The sequence shown here is derived from an EMBL/GenBank/DDBJ whole genome shotgun (WGS) entry which is preliminary data.</text>
</comment>
<name>A0A0M0GHF0_SPOGL</name>
<sequence>MNEIKLQLNKKMLKMLEEITEQYNKEIGIVSSKEEALEHLIYAHYICEVKGGRKPNDTNNMTISVTITK</sequence>
<dbReference type="RefSeq" id="WP_053436248.1">
    <property type="nucleotide sequence ID" value="NZ_LGUF01000007.1"/>
</dbReference>
<evidence type="ECO:0000313" key="1">
    <source>
        <dbReference type="EMBL" id="KON88866.1"/>
    </source>
</evidence>
<organism evidence="1 2">
    <name type="scientific">Sporosarcina globispora</name>
    <name type="common">Bacillus globisporus</name>
    <dbReference type="NCBI Taxonomy" id="1459"/>
    <lineage>
        <taxon>Bacteria</taxon>
        <taxon>Bacillati</taxon>
        <taxon>Bacillota</taxon>
        <taxon>Bacilli</taxon>
        <taxon>Bacillales</taxon>
        <taxon>Caryophanaceae</taxon>
        <taxon>Sporosarcina</taxon>
    </lineage>
</organism>
<evidence type="ECO:0000313" key="2">
    <source>
        <dbReference type="Proteomes" id="UP000037109"/>
    </source>
</evidence>
<proteinExistence type="predicted"/>
<gene>
    <name evidence="1" type="ORF">AF332_20060</name>
</gene>